<proteinExistence type="predicted"/>
<sequence>TTSFSGLCFFFSNFTTGLYNSFQHFCTTVYSRPLNTMFKHFRRGGGRLKLPIDEPALAPASRKQKKCLRNVKRLSVLVVAVTIMATGFM</sequence>
<keyword evidence="2" id="KW-1185">Reference proteome</keyword>
<feature type="non-terminal residue" evidence="1">
    <location>
        <position position="89"/>
    </location>
</feature>
<evidence type="ECO:0000313" key="1">
    <source>
        <dbReference type="EMBL" id="KAK8140589.1"/>
    </source>
</evidence>
<accession>A0AAW0REI2</accession>
<evidence type="ECO:0000313" key="2">
    <source>
        <dbReference type="Proteomes" id="UP001397290"/>
    </source>
</evidence>
<name>A0AAW0REI2_9HYPO</name>
<organism evidence="1 2">
    <name type="scientific">Beauveria asiatica</name>
    <dbReference type="NCBI Taxonomy" id="1069075"/>
    <lineage>
        <taxon>Eukaryota</taxon>
        <taxon>Fungi</taxon>
        <taxon>Dikarya</taxon>
        <taxon>Ascomycota</taxon>
        <taxon>Pezizomycotina</taxon>
        <taxon>Sordariomycetes</taxon>
        <taxon>Hypocreomycetidae</taxon>
        <taxon>Hypocreales</taxon>
        <taxon>Cordycipitaceae</taxon>
        <taxon>Beauveria</taxon>
    </lineage>
</organism>
<reference evidence="1 2" key="1">
    <citation type="submission" date="2020-02" db="EMBL/GenBank/DDBJ databases">
        <title>Comparative genomics of the hypocrealean fungal genus Beauvera.</title>
        <authorList>
            <person name="Showalter D.N."/>
            <person name="Bushley K.E."/>
            <person name="Rehner S.A."/>
        </authorList>
    </citation>
    <scope>NUCLEOTIDE SEQUENCE [LARGE SCALE GENOMIC DNA]</scope>
    <source>
        <strain evidence="1 2">ARSEF4384</strain>
    </source>
</reference>
<dbReference type="EMBL" id="JAAHCF010002287">
    <property type="protein sequence ID" value="KAK8140589.1"/>
    <property type="molecule type" value="Genomic_DNA"/>
</dbReference>
<protein>
    <submittedName>
        <fullName evidence="1">Uncharacterized protein</fullName>
    </submittedName>
</protein>
<feature type="non-terminal residue" evidence="1">
    <location>
        <position position="1"/>
    </location>
</feature>
<gene>
    <name evidence="1" type="ORF">G3M48_003500</name>
</gene>
<dbReference type="Proteomes" id="UP001397290">
    <property type="component" value="Unassembled WGS sequence"/>
</dbReference>
<comment type="caution">
    <text evidence="1">The sequence shown here is derived from an EMBL/GenBank/DDBJ whole genome shotgun (WGS) entry which is preliminary data.</text>
</comment>
<dbReference type="AlphaFoldDB" id="A0AAW0REI2"/>